<reference evidence="1" key="1">
    <citation type="submission" date="2013-10" db="EMBL/GenBank/DDBJ databases">
        <title>Genomic analysis of the causative agents of coccidiosis in chickens.</title>
        <authorList>
            <person name="Reid A.J."/>
            <person name="Blake D."/>
            <person name="Billington K."/>
            <person name="Browne H."/>
            <person name="Dunn M."/>
            <person name="Hung S."/>
            <person name="Kawahara F."/>
            <person name="Miranda-Saavedra D."/>
            <person name="Mourier T."/>
            <person name="Nagra H."/>
            <person name="Otto T.D."/>
            <person name="Rawlings N."/>
            <person name="Sanchez A."/>
            <person name="Sanders M."/>
            <person name="Subramaniam C."/>
            <person name="Tay Y."/>
            <person name="Dear P."/>
            <person name="Doerig C."/>
            <person name="Gruber A."/>
            <person name="Parkinson J."/>
            <person name="Shirley M."/>
            <person name="Wan K.L."/>
            <person name="Berriman M."/>
            <person name="Tomley F."/>
            <person name="Pain A."/>
        </authorList>
    </citation>
    <scope>NUCLEOTIDE SEQUENCE [LARGE SCALE GENOMIC DNA]</scope>
    <source>
        <strain evidence="1">Houghton</strain>
    </source>
</reference>
<proteinExistence type="predicted"/>
<dbReference type="VEuPathDB" id="ToxoDB:EMH_0057150"/>
<dbReference type="Proteomes" id="UP000030744">
    <property type="component" value="Unassembled WGS sequence"/>
</dbReference>
<dbReference type="EMBL" id="HG682438">
    <property type="protein sequence ID" value="CDJ30322.1"/>
    <property type="molecule type" value="Genomic_DNA"/>
</dbReference>
<reference evidence="1" key="2">
    <citation type="submission" date="2013-10" db="EMBL/GenBank/DDBJ databases">
        <authorList>
            <person name="Aslett M."/>
        </authorList>
    </citation>
    <scope>NUCLEOTIDE SEQUENCE [LARGE SCALE GENOMIC DNA]</scope>
    <source>
        <strain evidence="1">Houghton</strain>
    </source>
</reference>
<dbReference type="GeneID" id="25380356"/>
<name>U6K1Z9_9EIME</name>
<evidence type="ECO:0000313" key="2">
    <source>
        <dbReference type="Proteomes" id="UP000030744"/>
    </source>
</evidence>
<dbReference type="RefSeq" id="XP_013352889.1">
    <property type="nucleotide sequence ID" value="XM_013497435.1"/>
</dbReference>
<dbReference type="OrthoDB" id="425950at2759"/>
<sequence>MLRCLGMAHSAKTADLYSVDRAGVYASLSRGVMMSRLIKRLVTQHRLLQPNELHARTAITKARGLSYGSEAAAAAAQQQQQQQTEALQTEICKHLNYQNLIAASEEHGEYLSLMQRTQYEEAQQVNAQPPLRWFSFVRLQDGKP</sequence>
<dbReference type="AlphaFoldDB" id="U6K1Z9"/>
<evidence type="ECO:0000313" key="1">
    <source>
        <dbReference type="EMBL" id="CDJ30322.1"/>
    </source>
</evidence>
<keyword evidence="2" id="KW-1185">Reference proteome</keyword>
<gene>
    <name evidence="1" type="ORF">EMH_0057150</name>
</gene>
<organism evidence="1 2">
    <name type="scientific">Eimeria mitis</name>
    <dbReference type="NCBI Taxonomy" id="44415"/>
    <lineage>
        <taxon>Eukaryota</taxon>
        <taxon>Sar</taxon>
        <taxon>Alveolata</taxon>
        <taxon>Apicomplexa</taxon>
        <taxon>Conoidasida</taxon>
        <taxon>Coccidia</taxon>
        <taxon>Eucoccidiorida</taxon>
        <taxon>Eimeriorina</taxon>
        <taxon>Eimeriidae</taxon>
        <taxon>Eimeria</taxon>
    </lineage>
</organism>
<accession>U6K1Z9</accession>
<protein>
    <submittedName>
        <fullName evidence="1">Uncharacterized protein</fullName>
    </submittedName>
</protein>